<keyword evidence="1" id="KW-1133">Transmembrane helix</keyword>
<keyword evidence="3" id="KW-1185">Reference proteome</keyword>
<dbReference type="Ensembl" id="ENSPKIT00000037965.1">
    <property type="protein sequence ID" value="ENSPKIP00000013541.1"/>
    <property type="gene ID" value="ENSPKIG00000000935.1"/>
</dbReference>
<reference evidence="2" key="2">
    <citation type="submission" date="2025-09" db="UniProtKB">
        <authorList>
            <consortium name="Ensembl"/>
        </authorList>
    </citation>
    <scope>IDENTIFICATION</scope>
</reference>
<proteinExistence type="predicted"/>
<dbReference type="Proteomes" id="UP000261540">
    <property type="component" value="Unplaced"/>
</dbReference>
<evidence type="ECO:0008006" key="4">
    <source>
        <dbReference type="Google" id="ProtNLM"/>
    </source>
</evidence>
<dbReference type="AlphaFoldDB" id="A0A3B3R798"/>
<reference evidence="2" key="1">
    <citation type="submission" date="2025-08" db="UniProtKB">
        <authorList>
            <consortium name="Ensembl"/>
        </authorList>
    </citation>
    <scope>IDENTIFICATION</scope>
</reference>
<sequence>MFTLSFTFVKQSLLVIFFFRTISSFFCQNERNETVCMRIFFIARFLLMPCSGARAIRCIRCVVFILYNVLFMTCCHILSAIVT</sequence>
<protein>
    <recommendedName>
        <fullName evidence="4">Secreted protein</fullName>
    </recommendedName>
</protein>
<feature type="transmembrane region" description="Helical" evidence="1">
    <location>
        <begin position="62"/>
        <end position="82"/>
    </location>
</feature>
<evidence type="ECO:0000313" key="3">
    <source>
        <dbReference type="Proteomes" id="UP000261540"/>
    </source>
</evidence>
<name>A0A3B3R798_9TELE</name>
<accession>A0A3B3R798</accession>
<keyword evidence="1" id="KW-0472">Membrane</keyword>
<evidence type="ECO:0000256" key="1">
    <source>
        <dbReference type="SAM" id="Phobius"/>
    </source>
</evidence>
<keyword evidence="1" id="KW-0812">Transmembrane</keyword>
<organism evidence="2 3">
    <name type="scientific">Paramormyrops kingsleyae</name>
    <dbReference type="NCBI Taxonomy" id="1676925"/>
    <lineage>
        <taxon>Eukaryota</taxon>
        <taxon>Metazoa</taxon>
        <taxon>Chordata</taxon>
        <taxon>Craniata</taxon>
        <taxon>Vertebrata</taxon>
        <taxon>Euteleostomi</taxon>
        <taxon>Actinopterygii</taxon>
        <taxon>Neopterygii</taxon>
        <taxon>Teleostei</taxon>
        <taxon>Osteoglossocephala</taxon>
        <taxon>Osteoglossomorpha</taxon>
        <taxon>Osteoglossiformes</taxon>
        <taxon>Mormyridae</taxon>
        <taxon>Paramormyrops</taxon>
    </lineage>
</organism>
<evidence type="ECO:0000313" key="2">
    <source>
        <dbReference type="Ensembl" id="ENSPKIP00000013541.1"/>
    </source>
</evidence>